<protein>
    <submittedName>
        <fullName evidence="1">Uncharacterized protein</fullName>
    </submittedName>
</protein>
<gene>
    <name evidence="1" type="ORF">HPB50_016802</name>
</gene>
<name>A0ACB7SI66_HYAAI</name>
<accession>A0ACB7SI66</accession>
<dbReference type="Proteomes" id="UP000821845">
    <property type="component" value="Chromosome 4"/>
</dbReference>
<organism evidence="1 2">
    <name type="scientific">Hyalomma asiaticum</name>
    <name type="common">Tick</name>
    <dbReference type="NCBI Taxonomy" id="266040"/>
    <lineage>
        <taxon>Eukaryota</taxon>
        <taxon>Metazoa</taxon>
        <taxon>Ecdysozoa</taxon>
        <taxon>Arthropoda</taxon>
        <taxon>Chelicerata</taxon>
        <taxon>Arachnida</taxon>
        <taxon>Acari</taxon>
        <taxon>Parasitiformes</taxon>
        <taxon>Ixodida</taxon>
        <taxon>Ixodoidea</taxon>
        <taxon>Ixodidae</taxon>
        <taxon>Hyalomminae</taxon>
        <taxon>Hyalomma</taxon>
    </lineage>
</organism>
<evidence type="ECO:0000313" key="1">
    <source>
        <dbReference type="EMBL" id="KAH6933614.1"/>
    </source>
</evidence>
<reference evidence="1" key="1">
    <citation type="submission" date="2020-05" db="EMBL/GenBank/DDBJ databases">
        <title>Large-scale comparative analyses of tick genomes elucidate their genetic diversity and vector capacities.</title>
        <authorList>
            <person name="Jia N."/>
            <person name="Wang J."/>
            <person name="Shi W."/>
            <person name="Du L."/>
            <person name="Sun Y."/>
            <person name="Zhan W."/>
            <person name="Jiang J."/>
            <person name="Wang Q."/>
            <person name="Zhang B."/>
            <person name="Ji P."/>
            <person name="Sakyi L.B."/>
            <person name="Cui X."/>
            <person name="Yuan T."/>
            <person name="Jiang B."/>
            <person name="Yang W."/>
            <person name="Lam T.T.-Y."/>
            <person name="Chang Q."/>
            <person name="Ding S."/>
            <person name="Wang X."/>
            <person name="Zhu J."/>
            <person name="Ruan X."/>
            <person name="Zhao L."/>
            <person name="Wei J."/>
            <person name="Que T."/>
            <person name="Du C."/>
            <person name="Cheng J."/>
            <person name="Dai P."/>
            <person name="Han X."/>
            <person name="Huang E."/>
            <person name="Gao Y."/>
            <person name="Liu J."/>
            <person name="Shao H."/>
            <person name="Ye R."/>
            <person name="Li L."/>
            <person name="Wei W."/>
            <person name="Wang X."/>
            <person name="Wang C."/>
            <person name="Yang T."/>
            <person name="Huo Q."/>
            <person name="Li W."/>
            <person name="Guo W."/>
            <person name="Chen H."/>
            <person name="Zhou L."/>
            <person name="Ni X."/>
            <person name="Tian J."/>
            <person name="Zhou Y."/>
            <person name="Sheng Y."/>
            <person name="Liu T."/>
            <person name="Pan Y."/>
            <person name="Xia L."/>
            <person name="Li J."/>
            <person name="Zhao F."/>
            <person name="Cao W."/>
        </authorList>
    </citation>
    <scope>NUCLEOTIDE SEQUENCE</scope>
    <source>
        <strain evidence="1">Hyas-2018</strain>
    </source>
</reference>
<proteinExistence type="predicted"/>
<comment type="caution">
    <text evidence="1">The sequence shown here is derived from an EMBL/GenBank/DDBJ whole genome shotgun (WGS) entry which is preliminary data.</text>
</comment>
<dbReference type="EMBL" id="CM023484">
    <property type="protein sequence ID" value="KAH6933614.1"/>
    <property type="molecule type" value="Genomic_DNA"/>
</dbReference>
<evidence type="ECO:0000313" key="2">
    <source>
        <dbReference type="Proteomes" id="UP000821845"/>
    </source>
</evidence>
<sequence length="387" mass="43432">MSLEAEAVVESKRSSGERLSSATGSLGRSFGRSRARSTERGASDKRRSSIRADLAADEKPAKVEYDVARYLRDKLPVKKTTLLSHKVEYFNAAKAVDCLLDSPWATGKPKYEQLFTTRESVVEFMNTLLQHKFFHRAKKIIVTKPKKKKDDDDTGGGGTPKATKEKKKKDEGDGSKEGAEEKKEVEEIKKKLKLDMHLDQYFVDANEPYVWIYDPVPLRTWIIGTLLVVGAVAVCLFPLWPRTVRDYVYYLSIATAFLLGIVISLAFFRQVLFVIIWACTLGRHHFWLLPNLTEDVGFVESFWPIYQYEYRGPGSKDSKAKDSKSKKKKQQDDDEGGGGSNGKGDHSTSEESEEKRSSDHNGGQGDSNGFELVEGPVEDEGGKEKQS</sequence>
<keyword evidence="2" id="KW-1185">Reference proteome</keyword>